<dbReference type="AlphaFoldDB" id="A0A014NLP9"/>
<organism evidence="1 2">
    <name type="scientific">Comamonas aquatica DA1877</name>
    <dbReference type="NCBI Taxonomy" id="1457173"/>
    <lineage>
        <taxon>Bacteria</taxon>
        <taxon>Pseudomonadati</taxon>
        <taxon>Pseudomonadota</taxon>
        <taxon>Betaproteobacteria</taxon>
        <taxon>Burkholderiales</taxon>
        <taxon>Comamonadaceae</taxon>
        <taxon>Comamonas</taxon>
    </lineage>
</organism>
<accession>A0A014NLP9</accession>
<name>A0A014NLP9_9BURK</name>
<reference evidence="1 2" key="1">
    <citation type="submission" date="2014-01" db="EMBL/GenBank/DDBJ databases">
        <title>Interspecies Systems Biology Uncovers Metabolites Affecting C. elegans Gene Expression and Life History Traits.</title>
        <authorList>
            <person name="Watson E."/>
            <person name="Macneil L.T."/>
            <person name="Ritter A.D."/>
            <person name="Yilmaz L.S."/>
            <person name="Rosebrock A.P."/>
            <person name="Caudy A.A."/>
            <person name="Walhout A.J."/>
        </authorList>
    </citation>
    <scope>NUCLEOTIDE SEQUENCE [LARGE SCALE GENOMIC DNA]</scope>
    <source>
        <strain evidence="1 2">DA1877</strain>
    </source>
</reference>
<comment type="caution">
    <text evidence="1">The sequence shown here is derived from an EMBL/GenBank/DDBJ whole genome shotgun (WGS) entry which is preliminary data.</text>
</comment>
<protein>
    <submittedName>
        <fullName evidence="1">Uncharacterized protein</fullName>
    </submittedName>
</protein>
<gene>
    <name evidence="1" type="ORF">AX13_17085</name>
</gene>
<dbReference type="Proteomes" id="UP000020766">
    <property type="component" value="Unassembled WGS sequence"/>
</dbReference>
<keyword evidence="2" id="KW-1185">Reference proteome</keyword>
<proteinExistence type="predicted"/>
<evidence type="ECO:0000313" key="1">
    <source>
        <dbReference type="EMBL" id="EXU80408.1"/>
    </source>
</evidence>
<dbReference type="RefSeq" id="WP_155895397.1">
    <property type="nucleotide sequence ID" value="NZ_JBOK01000008.1"/>
</dbReference>
<sequence length="64" mass="6870">MLGKLLRHFQEITSLISVAPCKAFAGHALNNEIDSVGMSLLSIQVRGGQVMAMVCGVLRTIQTN</sequence>
<dbReference type="EMBL" id="JBOK01000008">
    <property type="protein sequence ID" value="EXU80408.1"/>
    <property type="molecule type" value="Genomic_DNA"/>
</dbReference>
<evidence type="ECO:0000313" key="2">
    <source>
        <dbReference type="Proteomes" id="UP000020766"/>
    </source>
</evidence>